<sequence length="88" mass="10640">MMQQMSQMMQQTMNQMMQQMQMMLHQKQIIEALENKREEGQLPSQPIENSENCPTVRFQQEESSWINLEKNPRNENVRTVNILRQCHF</sequence>
<name>A0ABN7E9V7_SPIIN</name>
<keyword evidence="2" id="KW-1185">Reference proteome</keyword>
<organism evidence="1 2">
    <name type="scientific">Spirodela intermedia</name>
    <name type="common">Intermediate duckweed</name>
    <dbReference type="NCBI Taxonomy" id="51605"/>
    <lineage>
        <taxon>Eukaryota</taxon>
        <taxon>Viridiplantae</taxon>
        <taxon>Streptophyta</taxon>
        <taxon>Embryophyta</taxon>
        <taxon>Tracheophyta</taxon>
        <taxon>Spermatophyta</taxon>
        <taxon>Magnoliopsida</taxon>
        <taxon>Liliopsida</taxon>
        <taxon>Araceae</taxon>
        <taxon>Lemnoideae</taxon>
        <taxon>Spirodela</taxon>
    </lineage>
</organism>
<comment type="caution">
    <text evidence="1">The sequence shown here is derived from an EMBL/GenBank/DDBJ whole genome shotgun (WGS) entry which is preliminary data.</text>
</comment>
<gene>
    <name evidence="1" type="ORF">SI7747_UN020951</name>
</gene>
<protein>
    <submittedName>
        <fullName evidence="1">Uncharacterized protein</fullName>
    </submittedName>
</protein>
<proteinExistence type="predicted"/>
<reference evidence="2" key="1">
    <citation type="journal article" date="2020" name="Sci. Rep.">
        <title>Chromosome-scale genome assembly for the duckweed Spirodela intermedia, integrating cytogenetic maps, PacBio and Oxford Nanopore libraries.</title>
        <authorList>
            <person name="Hoang P.T.N."/>
            <person name="Fiebig A."/>
            <person name="Novak P."/>
            <person name="Macas J."/>
            <person name="Cao H.X."/>
            <person name="Stepanenko A."/>
            <person name="Chen G."/>
            <person name="Borisjuk N."/>
            <person name="Scholz U."/>
            <person name="Schubert I."/>
        </authorList>
    </citation>
    <scope>NUCLEOTIDE SEQUENCE [LARGE SCALE GENOMIC DNA]</scope>
</reference>
<accession>A0ABN7E9V7</accession>
<dbReference type="Proteomes" id="UP001189122">
    <property type="component" value="Unassembled WGS sequence"/>
</dbReference>
<dbReference type="EMBL" id="CACRZD030000123">
    <property type="protein sequence ID" value="CAA6674593.1"/>
    <property type="molecule type" value="Genomic_DNA"/>
</dbReference>
<evidence type="ECO:0000313" key="2">
    <source>
        <dbReference type="Proteomes" id="UP001189122"/>
    </source>
</evidence>
<evidence type="ECO:0000313" key="1">
    <source>
        <dbReference type="EMBL" id="CAA6674593.1"/>
    </source>
</evidence>